<dbReference type="GO" id="GO:0000976">
    <property type="term" value="F:transcription cis-regulatory region binding"/>
    <property type="evidence" value="ECO:0007669"/>
    <property type="project" value="TreeGrafter"/>
</dbReference>
<keyword evidence="6" id="KW-0804">Transcription</keyword>
<dbReference type="GO" id="GO:0006355">
    <property type="term" value="P:regulation of DNA-templated transcription"/>
    <property type="evidence" value="ECO:0007669"/>
    <property type="project" value="InterPro"/>
</dbReference>
<sequence length="232" mass="26235">MANPAHILICDDNPAVHETIGAYLQAEGMTYSSAYNGKEALTLAWSKKTDLIILDIMMPELFGTEVCKQLRKDSQVPIIMLSARGEEVDRIIGLEIGADDYIVKPFSPREVVVRIKTILRRITPNETFSEKNKIYECEQLRIDLEGYELSIDGKVIPSTPKEIEILYLLATHANKVLSREQILTSIWGYDYLGDTRAVDTHVKRLRKKLPEESAGWSLKSIYGVGYKFEVLG</sequence>
<dbReference type="AlphaFoldDB" id="A0A1B2DNW3"/>
<evidence type="ECO:0000256" key="5">
    <source>
        <dbReference type="ARBA" id="ARBA00023125"/>
    </source>
</evidence>
<dbReference type="PROSITE" id="PS51755">
    <property type="entry name" value="OMPR_PHOB"/>
    <property type="match status" value="1"/>
</dbReference>
<dbReference type="SMART" id="SM00448">
    <property type="entry name" value="REC"/>
    <property type="match status" value="1"/>
</dbReference>
<dbReference type="PANTHER" id="PTHR48111:SF21">
    <property type="entry name" value="DNA-BINDING DUAL MASTER TRANSCRIPTIONAL REGULATOR RPAA"/>
    <property type="match status" value="1"/>
</dbReference>
<comment type="subcellular location">
    <subcellularLocation>
        <location evidence="1">Cytoplasm</location>
    </subcellularLocation>
</comment>
<feature type="modified residue" description="4-aspartylphosphate" evidence="7">
    <location>
        <position position="55"/>
    </location>
</feature>
<dbReference type="CDD" id="cd00383">
    <property type="entry name" value="trans_reg_C"/>
    <property type="match status" value="1"/>
</dbReference>
<dbReference type="GO" id="GO:0032993">
    <property type="term" value="C:protein-DNA complex"/>
    <property type="evidence" value="ECO:0007669"/>
    <property type="project" value="TreeGrafter"/>
</dbReference>
<dbReference type="RefSeq" id="WP_099520432.1">
    <property type="nucleotide sequence ID" value="NZ_CP016808.1"/>
</dbReference>
<evidence type="ECO:0000256" key="3">
    <source>
        <dbReference type="ARBA" id="ARBA00023012"/>
    </source>
</evidence>
<feature type="domain" description="Response regulatory" evidence="9">
    <location>
        <begin position="6"/>
        <end position="119"/>
    </location>
</feature>
<dbReference type="Pfam" id="PF00486">
    <property type="entry name" value="Trans_reg_C"/>
    <property type="match status" value="1"/>
</dbReference>
<keyword evidence="3" id="KW-0902">Two-component regulatory system</keyword>
<feature type="domain" description="OmpR/PhoB-type" evidence="10">
    <location>
        <begin position="132"/>
        <end position="230"/>
    </location>
</feature>
<dbReference type="InterPro" id="IPR016032">
    <property type="entry name" value="Sig_transdc_resp-reg_C-effctor"/>
</dbReference>
<dbReference type="Gene3D" id="6.10.250.690">
    <property type="match status" value="1"/>
</dbReference>
<gene>
    <name evidence="11" type="ORF">BBD42_25125</name>
</gene>
<reference evidence="11" key="1">
    <citation type="submission" date="2016-08" db="EMBL/GenBank/DDBJ databases">
        <title>Complete Genome Seqeunce of Paenibacillus sp. BIHB 4019 from tea rhizoplane.</title>
        <authorList>
            <person name="Thakur R."/>
            <person name="Swarnkar M.K."/>
            <person name="Gulati A."/>
        </authorList>
    </citation>
    <scope>NUCLEOTIDE SEQUENCE [LARGE SCALE GENOMIC DNA]</scope>
    <source>
        <strain evidence="11">BIHB4019</strain>
    </source>
</reference>
<evidence type="ECO:0000313" key="11">
    <source>
        <dbReference type="EMBL" id="ANY69400.1"/>
    </source>
</evidence>
<dbReference type="Pfam" id="PF00072">
    <property type="entry name" value="Response_reg"/>
    <property type="match status" value="1"/>
</dbReference>
<dbReference type="InterPro" id="IPR001789">
    <property type="entry name" value="Sig_transdc_resp-reg_receiver"/>
</dbReference>
<organism evidence="11">
    <name type="scientific">Paenibacillus sp. BIHB 4019</name>
    <dbReference type="NCBI Taxonomy" id="1870819"/>
    <lineage>
        <taxon>Bacteria</taxon>
        <taxon>Bacillati</taxon>
        <taxon>Bacillota</taxon>
        <taxon>Bacilli</taxon>
        <taxon>Bacillales</taxon>
        <taxon>Paenibacillaceae</taxon>
        <taxon>Paenibacillus</taxon>
    </lineage>
</organism>
<evidence type="ECO:0000256" key="1">
    <source>
        <dbReference type="ARBA" id="ARBA00004496"/>
    </source>
</evidence>
<dbReference type="SMART" id="SM00862">
    <property type="entry name" value="Trans_reg_C"/>
    <property type="match status" value="1"/>
</dbReference>
<evidence type="ECO:0000256" key="7">
    <source>
        <dbReference type="PROSITE-ProRule" id="PRU00169"/>
    </source>
</evidence>
<dbReference type="FunFam" id="3.40.50.2300:FF:000001">
    <property type="entry name" value="DNA-binding response regulator PhoB"/>
    <property type="match status" value="1"/>
</dbReference>
<dbReference type="EMBL" id="CP016808">
    <property type="protein sequence ID" value="ANY69400.1"/>
    <property type="molecule type" value="Genomic_DNA"/>
</dbReference>
<dbReference type="GO" id="GO:0005829">
    <property type="term" value="C:cytosol"/>
    <property type="evidence" value="ECO:0007669"/>
    <property type="project" value="TreeGrafter"/>
</dbReference>
<dbReference type="SUPFAM" id="SSF52172">
    <property type="entry name" value="CheY-like"/>
    <property type="match status" value="1"/>
</dbReference>
<feature type="DNA-binding region" description="OmpR/PhoB-type" evidence="8">
    <location>
        <begin position="132"/>
        <end position="230"/>
    </location>
</feature>
<dbReference type="FunFam" id="1.10.10.10:FF:000018">
    <property type="entry name" value="DNA-binding response regulator ResD"/>
    <property type="match status" value="1"/>
</dbReference>
<evidence type="ECO:0000259" key="9">
    <source>
        <dbReference type="PROSITE" id="PS50110"/>
    </source>
</evidence>
<proteinExistence type="predicted"/>
<evidence type="ECO:0000259" key="10">
    <source>
        <dbReference type="PROSITE" id="PS51755"/>
    </source>
</evidence>
<evidence type="ECO:0000256" key="2">
    <source>
        <dbReference type="ARBA" id="ARBA00022553"/>
    </source>
</evidence>
<evidence type="ECO:0000256" key="8">
    <source>
        <dbReference type="PROSITE-ProRule" id="PRU01091"/>
    </source>
</evidence>
<dbReference type="InterPro" id="IPR039420">
    <property type="entry name" value="WalR-like"/>
</dbReference>
<protein>
    <submittedName>
        <fullName evidence="11">DNA-binding response regulator</fullName>
    </submittedName>
</protein>
<evidence type="ECO:0000256" key="6">
    <source>
        <dbReference type="ARBA" id="ARBA00023163"/>
    </source>
</evidence>
<evidence type="ECO:0000256" key="4">
    <source>
        <dbReference type="ARBA" id="ARBA00023015"/>
    </source>
</evidence>
<name>A0A1B2DNW3_9BACL</name>
<dbReference type="SUPFAM" id="SSF46894">
    <property type="entry name" value="C-terminal effector domain of the bipartite response regulators"/>
    <property type="match status" value="1"/>
</dbReference>
<accession>A0A1B2DNW3</accession>
<dbReference type="PANTHER" id="PTHR48111">
    <property type="entry name" value="REGULATOR OF RPOS"/>
    <property type="match status" value="1"/>
</dbReference>
<keyword evidence="2 7" id="KW-0597">Phosphoprotein</keyword>
<dbReference type="InterPro" id="IPR036388">
    <property type="entry name" value="WH-like_DNA-bd_sf"/>
</dbReference>
<keyword evidence="5 8" id="KW-0238">DNA-binding</keyword>
<keyword evidence="4" id="KW-0805">Transcription regulation</keyword>
<dbReference type="Gene3D" id="3.40.50.2300">
    <property type="match status" value="1"/>
</dbReference>
<dbReference type="PROSITE" id="PS50110">
    <property type="entry name" value="RESPONSE_REGULATORY"/>
    <property type="match status" value="1"/>
</dbReference>
<dbReference type="InterPro" id="IPR011006">
    <property type="entry name" value="CheY-like_superfamily"/>
</dbReference>
<dbReference type="InterPro" id="IPR001867">
    <property type="entry name" value="OmpR/PhoB-type_DNA-bd"/>
</dbReference>
<dbReference type="GO" id="GO:0000156">
    <property type="term" value="F:phosphorelay response regulator activity"/>
    <property type="evidence" value="ECO:0007669"/>
    <property type="project" value="TreeGrafter"/>
</dbReference>
<dbReference type="Gene3D" id="1.10.10.10">
    <property type="entry name" value="Winged helix-like DNA-binding domain superfamily/Winged helix DNA-binding domain"/>
    <property type="match status" value="1"/>
</dbReference>